<name>A0A7W6DK77_9SPHN</name>
<evidence type="ECO:0000313" key="2">
    <source>
        <dbReference type="Proteomes" id="UP000552757"/>
    </source>
</evidence>
<keyword evidence="2" id="KW-1185">Reference proteome</keyword>
<organism evidence="1 2">
    <name type="scientific">Sphingobium fontiphilum</name>
    <dbReference type="NCBI Taxonomy" id="944425"/>
    <lineage>
        <taxon>Bacteria</taxon>
        <taxon>Pseudomonadati</taxon>
        <taxon>Pseudomonadota</taxon>
        <taxon>Alphaproteobacteria</taxon>
        <taxon>Sphingomonadales</taxon>
        <taxon>Sphingomonadaceae</taxon>
        <taxon>Sphingobium</taxon>
    </lineage>
</organism>
<proteinExistence type="predicted"/>
<dbReference type="Proteomes" id="UP000552757">
    <property type="component" value="Unassembled WGS sequence"/>
</dbReference>
<sequence>MTKSDGKPSCACYHGDMEETVGSWQQEGRISLWRYRKAPKMYHGWHFTADQEGCASLIELFNILSSSTNPAHRTISLTDPQEVGADRIFGSHGFRLDVPAKLRIANDLDESGSIGLAANVFVMPLRSEDIGQFADAVRDISGDHADFGVSFGSNDIIINFWWWPNKR</sequence>
<evidence type="ECO:0000313" key="1">
    <source>
        <dbReference type="EMBL" id="MBB3981313.1"/>
    </source>
</evidence>
<comment type="caution">
    <text evidence="1">The sequence shown here is derived from an EMBL/GenBank/DDBJ whole genome shotgun (WGS) entry which is preliminary data.</text>
</comment>
<protein>
    <submittedName>
        <fullName evidence="1">Uncharacterized protein</fullName>
    </submittedName>
</protein>
<dbReference type="AlphaFoldDB" id="A0A7W6DK77"/>
<dbReference type="EMBL" id="JACIEB010000002">
    <property type="protein sequence ID" value="MBB3981313.1"/>
    <property type="molecule type" value="Genomic_DNA"/>
</dbReference>
<reference evidence="1 2" key="1">
    <citation type="submission" date="2020-08" db="EMBL/GenBank/DDBJ databases">
        <title>Genomic Encyclopedia of Type Strains, Phase IV (KMG-IV): sequencing the most valuable type-strain genomes for metagenomic binning, comparative biology and taxonomic classification.</title>
        <authorList>
            <person name="Goeker M."/>
        </authorList>
    </citation>
    <scope>NUCLEOTIDE SEQUENCE [LARGE SCALE GENOMIC DNA]</scope>
    <source>
        <strain evidence="1 2">DSM 29348</strain>
    </source>
</reference>
<gene>
    <name evidence="1" type="ORF">GGR44_000960</name>
</gene>
<accession>A0A7W6DK77</accession>
<dbReference type="RefSeq" id="WP_183954333.1">
    <property type="nucleotide sequence ID" value="NZ_JACIEB010000002.1"/>
</dbReference>